<dbReference type="KEGG" id="css:Cst_c25230"/>
<accession>L7VMN1</accession>
<organism evidence="1 2">
    <name type="scientific">Thermoclostridium stercorarium (strain ATCC 35414 / DSM 8532 / NCIMB 11754)</name>
    <name type="common">Clostridium stercorarium</name>
    <dbReference type="NCBI Taxonomy" id="1121335"/>
    <lineage>
        <taxon>Bacteria</taxon>
        <taxon>Bacillati</taxon>
        <taxon>Bacillota</taxon>
        <taxon>Clostridia</taxon>
        <taxon>Eubacteriales</taxon>
        <taxon>Oscillospiraceae</taxon>
        <taxon>Thermoclostridium</taxon>
    </lineage>
</organism>
<evidence type="ECO:0000313" key="1">
    <source>
        <dbReference type="EMBL" id="AGC69480.1"/>
    </source>
</evidence>
<dbReference type="EMBL" id="CP004044">
    <property type="protein sequence ID" value="AGC69480.1"/>
    <property type="molecule type" value="Genomic_DNA"/>
</dbReference>
<keyword evidence="2" id="KW-1185">Reference proteome</keyword>
<reference evidence="1 2" key="1">
    <citation type="journal article" date="2013" name="Genome Announc.">
        <title>Complete genome sequence of Clostridium stercorarium subsp. stercorarium strain DSM 8532, a thermophilic degrader of plant cell wall fibers.</title>
        <authorList>
            <person name="Poehlein A."/>
            <person name="Zverlov V.V."/>
            <person name="Daniel R."/>
            <person name="Schwarz W.H."/>
            <person name="Liebl W."/>
        </authorList>
    </citation>
    <scope>NUCLEOTIDE SEQUENCE [LARGE SCALE GENOMIC DNA]</scope>
    <source>
        <strain evidence="2">ATCC 35414 / DSM 8532 / NCIMB 11754</strain>
    </source>
</reference>
<dbReference type="Proteomes" id="UP000011220">
    <property type="component" value="Chromosome"/>
</dbReference>
<protein>
    <submittedName>
        <fullName evidence="1">Uncharacterized protein</fullName>
    </submittedName>
</protein>
<name>L7VMN1_THES1</name>
<dbReference type="AlphaFoldDB" id="L7VMN1"/>
<dbReference type="STRING" id="1121335.Cst_c25230"/>
<gene>
    <name evidence="1" type="ordered locus">Cst_c25230</name>
</gene>
<dbReference type="PATRIC" id="fig|1121335.3.peg.2530"/>
<proteinExistence type="predicted"/>
<sequence length="45" mass="5449">MSFYFIPENNGRQHVKNINIYYVRTGLFLFLLKKRFFALLRGVHS</sequence>
<evidence type="ECO:0000313" key="2">
    <source>
        <dbReference type="Proteomes" id="UP000011220"/>
    </source>
</evidence>